<evidence type="ECO:0000313" key="9">
    <source>
        <dbReference type="RefSeq" id="XP_039139602.1"/>
    </source>
</evidence>
<evidence type="ECO:0000256" key="1">
    <source>
        <dbReference type="ARBA" id="ARBA00004613"/>
    </source>
</evidence>
<protein>
    <submittedName>
        <fullName evidence="9">GDSL esterase/lipase At2g30310-like isoform X2</fullName>
    </submittedName>
</protein>
<reference evidence="9" key="1">
    <citation type="submission" date="2025-08" db="UniProtKB">
        <authorList>
            <consortium name="RefSeq"/>
        </authorList>
    </citation>
    <scope>IDENTIFICATION</scope>
</reference>
<dbReference type="InterPro" id="IPR036514">
    <property type="entry name" value="SGNH_hydro_sf"/>
</dbReference>
<keyword evidence="6" id="KW-0442">Lipid degradation</keyword>
<accession>A0AB40CLX5</accession>
<evidence type="ECO:0000256" key="5">
    <source>
        <dbReference type="ARBA" id="ARBA00022801"/>
    </source>
</evidence>
<keyword evidence="3" id="KW-0964">Secreted</keyword>
<evidence type="ECO:0000256" key="2">
    <source>
        <dbReference type="ARBA" id="ARBA00008668"/>
    </source>
</evidence>
<sequence length="227" mass="25199">MNYGLSTNKLGDDNSEASSQINMAFPFHHSLQFLTFFFQFLFWSSAHSHVPAIYVLGSSQVDVGNNNYLPTRIKINFYPYGIDFPGGEATGRFSNGKNAADFIGSCSFWAETNFEAGIKAINMAIQASIDKHFVIKRILHSNPDLSLGLKEGCNPVTWRYALDFSDISLLLQVAGNPSVIDIPCSWNLPASALASSGNNNHLLCLYLSGRDLPRWIMKTFSKHGFIF</sequence>
<keyword evidence="5" id="KW-0378">Hydrolase</keyword>
<dbReference type="PANTHER" id="PTHR45650">
    <property type="entry name" value="GDSL-LIKE LIPASE/ACYLHYDROLASE-RELATED"/>
    <property type="match status" value="1"/>
</dbReference>
<dbReference type="GO" id="GO:0016042">
    <property type="term" value="P:lipid catabolic process"/>
    <property type="evidence" value="ECO:0007669"/>
    <property type="project" value="UniProtKB-KW"/>
</dbReference>
<evidence type="ECO:0000256" key="3">
    <source>
        <dbReference type="ARBA" id="ARBA00022525"/>
    </source>
</evidence>
<dbReference type="Proteomes" id="UP001515500">
    <property type="component" value="Chromosome 15"/>
</dbReference>
<dbReference type="AlphaFoldDB" id="A0AB40CLX5"/>
<evidence type="ECO:0000256" key="6">
    <source>
        <dbReference type="ARBA" id="ARBA00022963"/>
    </source>
</evidence>
<keyword evidence="7" id="KW-0443">Lipid metabolism</keyword>
<dbReference type="GO" id="GO:0016787">
    <property type="term" value="F:hydrolase activity"/>
    <property type="evidence" value="ECO:0007669"/>
    <property type="project" value="UniProtKB-KW"/>
</dbReference>
<keyword evidence="8" id="KW-1185">Reference proteome</keyword>
<comment type="subcellular location">
    <subcellularLocation>
        <location evidence="1">Secreted</location>
    </subcellularLocation>
</comment>
<organism evidence="8 9">
    <name type="scientific">Dioscorea cayennensis subsp. rotundata</name>
    <name type="common">White Guinea yam</name>
    <name type="synonym">Dioscorea rotundata</name>
    <dbReference type="NCBI Taxonomy" id="55577"/>
    <lineage>
        <taxon>Eukaryota</taxon>
        <taxon>Viridiplantae</taxon>
        <taxon>Streptophyta</taxon>
        <taxon>Embryophyta</taxon>
        <taxon>Tracheophyta</taxon>
        <taxon>Spermatophyta</taxon>
        <taxon>Magnoliopsida</taxon>
        <taxon>Liliopsida</taxon>
        <taxon>Dioscoreales</taxon>
        <taxon>Dioscoreaceae</taxon>
        <taxon>Dioscorea</taxon>
    </lineage>
</organism>
<proteinExistence type="inferred from homology"/>
<evidence type="ECO:0000313" key="8">
    <source>
        <dbReference type="Proteomes" id="UP001515500"/>
    </source>
</evidence>
<name>A0AB40CLX5_DIOCR</name>
<gene>
    <name evidence="9" type="primary">LOC120276925</name>
</gene>
<dbReference type="GeneID" id="120276925"/>
<evidence type="ECO:0000256" key="4">
    <source>
        <dbReference type="ARBA" id="ARBA00022729"/>
    </source>
</evidence>
<keyword evidence="4" id="KW-0732">Signal</keyword>
<dbReference type="PANTHER" id="PTHR45650:SF8">
    <property type="entry name" value="GDSL ESTERASE_LIPASE"/>
    <property type="match status" value="1"/>
</dbReference>
<dbReference type="GO" id="GO:0005576">
    <property type="term" value="C:extracellular region"/>
    <property type="evidence" value="ECO:0007669"/>
    <property type="project" value="UniProtKB-SubCell"/>
</dbReference>
<dbReference type="InterPro" id="IPR051238">
    <property type="entry name" value="GDSL_esterase/lipase"/>
</dbReference>
<comment type="similarity">
    <text evidence="2">Belongs to the 'GDSL' lipolytic enzyme family.</text>
</comment>
<dbReference type="RefSeq" id="XP_039139602.1">
    <property type="nucleotide sequence ID" value="XM_039283668.1"/>
</dbReference>
<dbReference type="Gene3D" id="3.40.50.1110">
    <property type="entry name" value="SGNH hydrolase"/>
    <property type="match status" value="1"/>
</dbReference>
<evidence type="ECO:0000256" key="7">
    <source>
        <dbReference type="ARBA" id="ARBA00023098"/>
    </source>
</evidence>